<feature type="region of interest" description="Disordered" evidence="1">
    <location>
        <begin position="66"/>
        <end position="166"/>
    </location>
</feature>
<organism evidence="2 3">
    <name type="scientific">Lasiodiplodia hormozganensis</name>
    <dbReference type="NCBI Taxonomy" id="869390"/>
    <lineage>
        <taxon>Eukaryota</taxon>
        <taxon>Fungi</taxon>
        <taxon>Dikarya</taxon>
        <taxon>Ascomycota</taxon>
        <taxon>Pezizomycotina</taxon>
        <taxon>Dothideomycetes</taxon>
        <taxon>Dothideomycetes incertae sedis</taxon>
        <taxon>Botryosphaeriales</taxon>
        <taxon>Botryosphaeriaceae</taxon>
        <taxon>Lasiodiplodia</taxon>
    </lineage>
</organism>
<gene>
    <name evidence="2" type="ORF">DIS24_g8918</name>
</gene>
<name>A0AA40CL95_9PEZI</name>
<comment type="caution">
    <text evidence="2">The sequence shown here is derived from an EMBL/GenBank/DDBJ whole genome shotgun (WGS) entry which is preliminary data.</text>
</comment>
<sequence length="166" mass="18036">MDVCGITISSRQYDEIAERMGEGEQALPLSTSPSLHFRFFAHIIIAARTGFTAEALKHRFRKIKAQAGTGGSKSGGSSPRKAATPKANKTTDAASKSSNKTPRSSTLKRNAKNYAEPVTDEEDAEEEKIPESPTKKIKKEQKEDDEVEDSGTGAAESYFDAQPEQV</sequence>
<dbReference type="EMBL" id="JAUJDW010000071">
    <property type="protein sequence ID" value="KAK0642577.1"/>
    <property type="molecule type" value="Genomic_DNA"/>
</dbReference>
<evidence type="ECO:0000313" key="2">
    <source>
        <dbReference type="EMBL" id="KAK0642577.1"/>
    </source>
</evidence>
<reference evidence="2" key="1">
    <citation type="submission" date="2023-06" db="EMBL/GenBank/DDBJ databases">
        <title>Multi-omics analyses reveal the molecular pathogenesis toolkit of Lasiodiplodia hormozganensis, a cross-kingdom pathogen.</title>
        <authorList>
            <person name="Felix C."/>
            <person name="Meneses R."/>
            <person name="Goncalves M.F.M."/>
            <person name="Tilleman L."/>
            <person name="Duarte A.S."/>
            <person name="Jorrin-Novo J.V."/>
            <person name="Van De Peer Y."/>
            <person name="Deforce D."/>
            <person name="Van Nieuwerburgh F."/>
            <person name="Esteves A.C."/>
            <person name="Alves A."/>
        </authorList>
    </citation>
    <scope>NUCLEOTIDE SEQUENCE</scope>
    <source>
        <strain evidence="2">CBS 339.90</strain>
    </source>
</reference>
<protein>
    <submittedName>
        <fullName evidence="2">Uncharacterized protein</fullName>
    </submittedName>
</protein>
<evidence type="ECO:0000256" key="1">
    <source>
        <dbReference type="SAM" id="MobiDB-lite"/>
    </source>
</evidence>
<keyword evidence="3" id="KW-1185">Reference proteome</keyword>
<dbReference type="Proteomes" id="UP001175001">
    <property type="component" value="Unassembled WGS sequence"/>
</dbReference>
<accession>A0AA40CL95</accession>
<proteinExistence type="predicted"/>
<dbReference type="AlphaFoldDB" id="A0AA40CL95"/>
<feature type="compositionally biased region" description="Polar residues" evidence="1">
    <location>
        <begin position="87"/>
        <end position="108"/>
    </location>
</feature>
<evidence type="ECO:0000313" key="3">
    <source>
        <dbReference type="Proteomes" id="UP001175001"/>
    </source>
</evidence>